<accession>F4KYJ6</accession>
<dbReference type="CDD" id="cd16936">
    <property type="entry name" value="HATPase_RsbW-like"/>
    <property type="match status" value="1"/>
</dbReference>
<keyword evidence="4" id="KW-1185">Reference proteome</keyword>
<dbReference type="InterPro" id="IPR003594">
    <property type="entry name" value="HATPase_dom"/>
</dbReference>
<dbReference type="OrthoDB" id="1467655at2"/>
<feature type="domain" description="Histidine kinase/HSP90-like ATPase" evidence="2">
    <location>
        <begin position="4"/>
        <end position="125"/>
    </location>
</feature>
<dbReference type="Pfam" id="PF13581">
    <property type="entry name" value="HATPase_c_2"/>
    <property type="match status" value="1"/>
</dbReference>
<dbReference type="GO" id="GO:0005524">
    <property type="term" value="F:ATP binding"/>
    <property type="evidence" value="ECO:0007669"/>
    <property type="project" value="UniProtKB-KW"/>
</dbReference>
<organism evidence="3 4">
    <name type="scientific">Haliscomenobacter hydrossis (strain ATCC 27775 / DSM 1100 / LMG 10767 / O)</name>
    <dbReference type="NCBI Taxonomy" id="760192"/>
    <lineage>
        <taxon>Bacteria</taxon>
        <taxon>Pseudomonadati</taxon>
        <taxon>Bacteroidota</taxon>
        <taxon>Saprospiria</taxon>
        <taxon>Saprospirales</taxon>
        <taxon>Haliscomenobacteraceae</taxon>
        <taxon>Haliscomenobacter</taxon>
    </lineage>
</organism>
<keyword evidence="3" id="KW-0547">Nucleotide-binding</keyword>
<dbReference type="PANTHER" id="PTHR35526:SF3">
    <property type="entry name" value="ANTI-SIGMA-F FACTOR RSBW"/>
    <property type="match status" value="1"/>
</dbReference>
<dbReference type="KEGG" id="hhy:Halhy_2529"/>
<reference key="2">
    <citation type="submission" date="2011-04" db="EMBL/GenBank/DDBJ databases">
        <title>Complete sequence of chromosome of Haliscomenobacter hydrossis DSM 1100.</title>
        <authorList>
            <consortium name="US DOE Joint Genome Institute (JGI-PGF)"/>
            <person name="Lucas S."/>
            <person name="Han J."/>
            <person name="Lapidus A."/>
            <person name="Bruce D."/>
            <person name="Goodwin L."/>
            <person name="Pitluck S."/>
            <person name="Peters L."/>
            <person name="Kyrpides N."/>
            <person name="Mavromatis K."/>
            <person name="Ivanova N."/>
            <person name="Ovchinnikova G."/>
            <person name="Pagani I."/>
            <person name="Daligault H."/>
            <person name="Detter J.C."/>
            <person name="Han C."/>
            <person name="Land M."/>
            <person name="Hauser L."/>
            <person name="Markowitz V."/>
            <person name="Cheng J.-F."/>
            <person name="Hugenholtz P."/>
            <person name="Woyke T."/>
            <person name="Wu D."/>
            <person name="Verbarg S."/>
            <person name="Frueling A."/>
            <person name="Brambilla E."/>
            <person name="Klenk H.-P."/>
            <person name="Eisen J.A."/>
        </authorList>
    </citation>
    <scope>NUCLEOTIDE SEQUENCE</scope>
    <source>
        <strain>DSM 1100</strain>
    </source>
</reference>
<evidence type="ECO:0000259" key="2">
    <source>
        <dbReference type="Pfam" id="PF13581"/>
    </source>
</evidence>
<sequence length="134" mass="15128">MLKLPSDPRNVAKIESFLDKMVNKYKISPDLYGNILISLTEAVNNAIIHGNQQDASKHVQIQMHKSADCIAVRVSDEGRGFDYRSLPDPTQPENRCKCGGRGVFMMQQFSDGIRYCDNGRTVEMQFRLSCGTNR</sequence>
<dbReference type="EMBL" id="CP002691">
    <property type="protein sequence ID" value="AEE50402.1"/>
    <property type="molecule type" value="Genomic_DNA"/>
</dbReference>
<dbReference type="Gene3D" id="3.30.565.10">
    <property type="entry name" value="Histidine kinase-like ATPase, C-terminal domain"/>
    <property type="match status" value="1"/>
</dbReference>
<dbReference type="AlphaFoldDB" id="F4KYJ6"/>
<proteinExistence type="predicted"/>
<dbReference type="eggNOG" id="COG2172">
    <property type="taxonomic scope" value="Bacteria"/>
</dbReference>
<evidence type="ECO:0000313" key="4">
    <source>
        <dbReference type="Proteomes" id="UP000008461"/>
    </source>
</evidence>
<dbReference type="Proteomes" id="UP000008461">
    <property type="component" value="Chromosome"/>
</dbReference>
<gene>
    <name evidence="3" type="ordered locus">Halhy_2529</name>
</gene>
<dbReference type="RefSeq" id="WP_013764951.1">
    <property type="nucleotide sequence ID" value="NC_015510.1"/>
</dbReference>
<dbReference type="InterPro" id="IPR050267">
    <property type="entry name" value="Anti-sigma-factor_SerPK"/>
</dbReference>
<keyword evidence="1" id="KW-0723">Serine/threonine-protein kinase</keyword>
<keyword evidence="1" id="KW-0418">Kinase</keyword>
<protein>
    <submittedName>
        <fullName evidence="3">ATP-binding region ATPase domain protein</fullName>
    </submittedName>
</protein>
<keyword evidence="3" id="KW-0067">ATP-binding</keyword>
<evidence type="ECO:0000256" key="1">
    <source>
        <dbReference type="ARBA" id="ARBA00022527"/>
    </source>
</evidence>
<evidence type="ECO:0000313" key="3">
    <source>
        <dbReference type="EMBL" id="AEE50402.1"/>
    </source>
</evidence>
<name>F4KYJ6_HALH1</name>
<reference evidence="3 4" key="1">
    <citation type="journal article" date="2011" name="Stand. Genomic Sci.">
        <title>Complete genome sequence of Haliscomenobacter hydrossis type strain (O).</title>
        <authorList>
            <consortium name="US DOE Joint Genome Institute (JGI-PGF)"/>
            <person name="Daligault H."/>
            <person name="Lapidus A."/>
            <person name="Zeytun A."/>
            <person name="Nolan M."/>
            <person name="Lucas S."/>
            <person name="Del Rio T.G."/>
            <person name="Tice H."/>
            <person name="Cheng J.F."/>
            <person name="Tapia R."/>
            <person name="Han C."/>
            <person name="Goodwin L."/>
            <person name="Pitluck S."/>
            <person name="Liolios K."/>
            <person name="Pagani I."/>
            <person name="Ivanova N."/>
            <person name="Huntemann M."/>
            <person name="Mavromatis K."/>
            <person name="Mikhailova N."/>
            <person name="Pati A."/>
            <person name="Chen A."/>
            <person name="Palaniappan K."/>
            <person name="Land M."/>
            <person name="Hauser L."/>
            <person name="Brambilla E.M."/>
            <person name="Rohde M."/>
            <person name="Verbarg S."/>
            <person name="Goker M."/>
            <person name="Bristow J."/>
            <person name="Eisen J.A."/>
            <person name="Markowitz V."/>
            <person name="Hugenholtz P."/>
            <person name="Kyrpides N.C."/>
            <person name="Klenk H.P."/>
            <person name="Woyke T."/>
        </authorList>
    </citation>
    <scope>NUCLEOTIDE SEQUENCE [LARGE SCALE GENOMIC DNA]</scope>
    <source>
        <strain evidence="4">ATCC 27775 / DSM 1100 / LMG 10767 / O</strain>
    </source>
</reference>
<dbReference type="InterPro" id="IPR036890">
    <property type="entry name" value="HATPase_C_sf"/>
</dbReference>
<dbReference type="HOGENOM" id="CLU_090336_11_2_10"/>
<dbReference type="STRING" id="760192.Halhy_2529"/>
<dbReference type="SUPFAM" id="SSF55874">
    <property type="entry name" value="ATPase domain of HSP90 chaperone/DNA topoisomerase II/histidine kinase"/>
    <property type="match status" value="1"/>
</dbReference>
<dbReference type="PANTHER" id="PTHR35526">
    <property type="entry name" value="ANTI-SIGMA-F FACTOR RSBW-RELATED"/>
    <property type="match status" value="1"/>
</dbReference>
<keyword evidence="1" id="KW-0808">Transferase</keyword>
<dbReference type="GO" id="GO:0004674">
    <property type="term" value="F:protein serine/threonine kinase activity"/>
    <property type="evidence" value="ECO:0007669"/>
    <property type="project" value="UniProtKB-KW"/>
</dbReference>